<keyword evidence="3" id="KW-0378">Hydrolase</keyword>
<dbReference type="EC" id="3.2.1.86" evidence="3"/>
<dbReference type="EMBL" id="JAUDCK010000019">
    <property type="protein sequence ID" value="MDM8195981.1"/>
    <property type="molecule type" value="Genomic_DNA"/>
</dbReference>
<keyword evidence="4" id="KW-1185">Reference proteome</keyword>
<evidence type="ECO:0000256" key="1">
    <source>
        <dbReference type="ARBA" id="ARBA00023295"/>
    </source>
</evidence>
<reference evidence="3 4" key="2">
    <citation type="submission" date="2023-06" db="EMBL/GenBank/DDBJ databases">
        <authorList>
            <person name="Zeman M."/>
            <person name="Kubasova T."/>
            <person name="Jahodarova E."/>
            <person name="Nykrynova M."/>
            <person name="Rychlik I."/>
        </authorList>
    </citation>
    <scope>NUCLEOTIDE SEQUENCE [LARGE SCALE GENOMIC DNA]</scope>
    <source>
        <strain evidence="3 4">ET341</strain>
    </source>
</reference>
<comment type="similarity">
    <text evidence="2">Belongs to the glycosyl hydrolase 1 family.</text>
</comment>
<evidence type="ECO:0000256" key="2">
    <source>
        <dbReference type="RuleBase" id="RU003690"/>
    </source>
</evidence>
<sequence>MGFRKDFLWGGAIAAHQAEGAWNEGGKGVSIADVMTAGSNGVARRITNGVIDGEDYPNHVGIDFYHHYKEDLALMAEMGFKAFRTSIAWTRIFPNGDDEQPNEEGLKFYDDLFDEMHRLGIEPIVTLSHFEMPYHLAEKYNGFMDRRCIDFFVKYAKVCFERYKGKVKYWMTFNEINNQAELISMGAHHLAQEGAVLVKEGDDIEYMMYKSAHHELVASALAVKAAHEIDPDAKVGCMIGMNAVYPATCNPEDVLNAQQAMHQKYWYVEVHARGHYPKHLLKKFERKGYDNFILPEDEKALAEGCVDYIGFSYYMSYATKYTGRFGRSFDFSEEDYVRNTYLKASDWGWQIDPVGLRWCLNWFNDRFELPMMIVENGFGAYDKYIDDNDEYVVDDQYRIDYLAAHIAAMKEAVDYDGVDLLGYTMWAPIDIVSASTGEYDKRYGFIYVNYNNAHEGDFSRAKKKSFYWYKHVIETNGEDLD</sequence>
<dbReference type="RefSeq" id="WP_087244469.1">
    <property type="nucleotide sequence ID" value="NZ_JAUDCK010000019.1"/>
</dbReference>
<dbReference type="InterPro" id="IPR033132">
    <property type="entry name" value="GH_1_N_CS"/>
</dbReference>
<evidence type="ECO:0000313" key="3">
    <source>
        <dbReference type="EMBL" id="MDM8195981.1"/>
    </source>
</evidence>
<dbReference type="Gene3D" id="3.20.20.80">
    <property type="entry name" value="Glycosidases"/>
    <property type="match status" value="1"/>
</dbReference>
<gene>
    <name evidence="3" type="ORF">QUV98_06605</name>
</gene>
<protein>
    <submittedName>
        <fullName evidence="3">6-phospho-beta-glucosidase</fullName>
        <ecNumber evidence="3">3.2.1.86</ecNumber>
    </submittedName>
</protein>
<dbReference type="NCBIfam" id="NF007154">
    <property type="entry name" value="PRK09589.1"/>
    <property type="match status" value="1"/>
</dbReference>
<keyword evidence="1 3" id="KW-0326">Glycosidase</keyword>
<accession>A0ABT7UIK4</accession>
<dbReference type="GO" id="GO:0008706">
    <property type="term" value="F:6-phospho-beta-glucosidase activity"/>
    <property type="evidence" value="ECO:0007669"/>
    <property type="project" value="UniProtKB-EC"/>
</dbReference>
<dbReference type="InterPro" id="IPR017853">
    <property type="entry name" value="GH"/>
</dbReference>
<organism evidence="3 4">
    <name type="scientific">Massilimicrobiota timonensis</name>
    <dbReference type="NCBI Taxonomy" id="1776392"/>
    <lineage>
        <taxon>Bacteria</taxon>
        <taxon>Bacillati</taxon>
        <taxon>Bacillota</taxon>
        <taxon>Erysipelotrichia</taxon>
        <taxon>Erysipelotrichales</taxon>
        <taxon>Erysipelotrichaceae</taxon>
        <taxon>Massilimicrobiota</taxon>
    </lineage>
</organism>
<dbReference type="Pfam" id="PF00232">
    <property type="entry name" value="Glyco_hydro_1"/>
    <property type="match status" value="1"/>
</dbReference>
<name>A0ABT7UIK4_9FIRM</name>
<dbReference type="Proteomes" id="UP001529275">
    <property type="component" value="Unassembled WGS sequence"/>
</dbReference>
<dbReference type="PROSITE" id="PS00653">
    <property type="entry name" value="GLYCOSYL_HYDROL_F1_2"/>
    <property type="match status" value="1"/>
</dbReference>
<dbReference type="SUPFAM" id="SSF51445">
    <property type="entry name" value="(Trans)glycosidases"/>
    <property type="match status" value="1"/>
</dbReference>
<reference evidence="4" key="1">
    <citation type="submission" date="2023-06" db="EMBL/GenBank/DDBJ databases">
        <title>Identification and characterization of horizontal gene transfer across gut microbiota members of farm animals based on homology search.</title>
        <authorList>
            <person name="Zeman M."/>
            <person name="Kubasova T."/>
            <person name="Jahodarova E."/>
            <person name="Nykrynova M."/>
            <person name="Rychlik I."/>
        </authorList>
    </citation>
    <scope>NUCLEOTIDE SEQUENCE [LARGE SCALE GENOMIC DNA]</scope>
    <source>
        <strain evidence="4">ET341</strain>
    </source>
</reference>
<dbReference type="InterPro" id="IPR001360">
    <property type="entry name" value="Glyco_hydro_1"/>
</dbReference>
<evidence type="ECO:0000313" key="4">
    <source>
        <dbReference type="Proteomes" id="UP001529275"/>
    </source>
</evidence>
<proteinExistence type="inferred from homology"/>
<dbReference type="PANTHER" id="PTHR10353">
    <property type="entry name" value="GLYCOSYL HYDROLASE"/>
    <property type="match status" value="1"/>
</dbReference>
<comment type="caution">
    <text evidence="3">The sequence shown here is derived from an EMBL/GenBank/DDBJ whole genome shotgun (WGS) entry which is preliminary data.</text>
</comment>
<dbReference type="PANTHER" id="PTHR10353:SF122">
    <property type="entry name" value="6-PHOSPHO-BETA-GLUCOSIDASE ASCB-RELATED"/>
    <property type="match status" value="1"/>
</dbReference>
<dbReference type="PRINTS" id="PR00131">
    <property type="entry name" value="GLHYDRLASE1"/>
</dbReference>